<evidence type="ECO:0000313" key="2">
    <source>
        <dbReference type="Proteomes" id="UP000823821"/>
    </source>
</evidence>
<reference evidence="1" key="2">
    <citation type="submission" date="2021-04" db="EMBL/GenBank/DDBJ databases">
        <authorList>
            <person name="Gilroy R."/>
        </authorList>
    </citation>
    <scope>NUCLEOTIDE SEQUENCE</scope>
    <source>
        <strain evidence="1">5032</strain>
    </source>
</reference>
<dbReference type="EMBL" id="DWZD01000020">
    <property type="protein sequence ID" value="HJA78613.1"/>
    <property type="molecule type" value="Genomic_DNA"/>
</dbReference>
<proteinExistence type="predicted"/>
<name>A0A9D2KQ48_9BACT</name>
<dbReference type="Proteomes" id="UP000823821">
    <property type="component" value="Unassembled WGS sequence"/>
</dbReference>
<evidence type="ECO:0000313" key="1">
    <source>
        <dbReference type="EMBL" id="HJA78613.1"/>
    </source>
</evidence>
<protein>
    <submittedName>
        <fullName evidence="1">Uncharacterized protein</fullName>
    </submittedName>
</protein>
<dbReference type="AlphaFoldDB" id="A0A9D2KQ48"/>
<accession>A0A9D2KQ48</accession>
<gene>
    <name evidence="1" type="ORF">H9784_03430</name>
</gene>
<sequence length="71" mass="7650">MDGMQISGAQITENGTFMSTEELLDGSQPQADTLTALVINKTLNKQAELAAQLRNSAMHDMGRGQRLDTIA</sequence>
<reference evidence="1" key="1">
    <citation type="journal article" date="2021" name="PeerJ">
        <title>Extensive microbial diversity within the chicken gut microbiome revealed by metagenomics and culture.</title>
        <authorList>
            <person name="Gilroy R."/>
            <person name="Ravi A."/>
            <person name="Getino M."/>
            <person name="Pursley I."/>
            <person name="Horton D.L."/>
            <person name="Alikhan N.F."/>
            <person name="Baker D."/>
            <person name="Gharbi K."/>
            <person name="Hall N."/>
            <person name="Watson M."/>
            <person name="Adriaenssens E.M."/>
            <person name="Foster-Nyarko E."/>
            <person name="Jarju S."/>
            <person name="Secka A."/>
            <person name="Antonio M."/>
            <person name="Oren A."/>
            <person name="Chaudhuri R.R."/>
            <person name="La Ragione R."/>
            <person name="Hildebrand F."/>
            <person name="Pallen M.J."/>
        </authorList>
    </citation>
    <scope>NUCLEOTIDE SEQUENCE</scope>
    <source>
        <strain evidence="1">5032</strain>
    </source>
</reference>
<comment type="caution">
    <text evidence="1">The sequence shown here is derived from an EMBL/GenBank/DDBJ whole genome shotgun (WGS) entry which is preliminary data.</text>
</comment>
<organism evidence="1 2">
    <name type="scientific">Candidatus Desulfovibrio intestinavium</name>
    <dbReference type="NCBI Taxonomy" id="2838534"/>
    <lineage>
        <taxon>Bacteria</taxon>
        <taxon>Pseudomonadati</taxon>
        <taxon>Thermodesulfobacteriota</taxon>
        <taxon>Desulfovibrionia</taxon>
        <taxon>Desulfovibrionales</taxon>
        <taxon>Desulfovibrionaceae</taxon>
        <taxon>Desulfovibrio</taxon>
    </lineage>
</organism>